<keyword evidence="1" id="KW-0472">Membrane</keyword>
<feature type="transmembrane region" description="Helical" evidence="1">
    <location>
        <begin position="20"/>
        <end position="39"/>
    </location>
</feature>
<dbReference type="InterPro" id="IPR046947">
    <property type="entry name" value="LytR-like"/>
</dbReference>
<dbReference type="GO" id="GO:0003677">
    <property type="term" value="F:DNA binding"/>
    <property type="evidence" value="ECO:0007669"/>
    <property type="project" value="UniProtKB-KW"/>
</dbReference>
<feature type="domain" description="HTH LytTR-type" evidence="2">
    <location>
        <begin position="175"/>
        <end position="269"/>
    </location>
</feature>
<reference evidence="3 4" key="1">
    <citation type="submission" date="2017-02" db="EMBL/GenBank/DDBJ databases">
        <authorList>
            <person name="Peterson S.W."/>
        </authorList>
    </citation>
    <scope>NUCLEOTIDE SEQUENCE [LARGE SCALE GENOMIC DNA]</scope>
    <source>
        <strain evidence="3 4">DSM 22335</strain>
    </source>
</reference>
<evidence type="ECO:0000313" key="3">
    <source>
        <dbReference type="EMBL" id="SKA20776.1"/>
    </source>
</evidence>
<evidence type="ECO:0000259" key="2">
    <source>
        <dbReference type="PROSITE" id="PS50930"/>
    </source>
</evidence>
<dbReference type="Pfam" id="PF04397">
    <property type="entry name" value="LytTR"/>
    <property type="match status" value="1"/>
</dbReference>
<dbReference type="EMBL" id="FUWH01000016">
    <property type="protein sequence ID" value="SKA20776.1"/>
    <property type="molecule type" value="Genomic_DNA"/>
</dbReference>
<name>A0A1T4RY36_9BACT</name>
<gene>
    <name evidence="3" type="ORF">SAMN04488132_11630</name>
</gene>
<accession>A0A1T4RY36</accession>
<feature type="transmembrane region" description="Helical" evidence="1">
    <location>
        <begin position="80"/>
        <end position="109"/>
    </location>
</feature>
<dbReference type="PROSITE" id="PS50930">
    <property type="entry name" value="HTH_LYTTR"/>
    <property type="match status" value="1"/>
</dbReference>
<keyword evidence="3" id="KW-0238">DNA-binding</keyword>
<feature type="transmembrane region" description="Helical" evidence="1">
    <location>
        <begin position="121"/>
        <end position="144"/>
    </location>
</feature>
<dbReference type="PANTHER" id="PTHR37299:SF1">
    <property type="entry name" value="STAGE 0 SPORULATION PROTEIN A HOMOLOG"/>
    <property type="match status" value="1"/>
</dbReference>
<dbReference type="AlphaFoldDB" id="A0A1T4RY36"/>
<dbReference type="GO" id="GO:0000156">
    <property type="term" value="F:phosphorelay response regulator activity"/>
    <property type="evidence" value="ECO:0007669"/>
    <property type="project" value="InterPro"/>
</dbReference>
<keyword evidence="4" id="KW-1185">Reference proteome</keyword>
<feature type="transmembrane region" description="Helical" evidence="1">
    <location>
        <begin position="45"/>
        <end position="68"/>
    </location>
</feature>
<dbReference type="PANTHER" id="PTHR37299">
    <property type="entry name" value="TRANSCRIPTIONAL REGULATOR-RELATED"/>
    <property type="match status" value="1"/>
</dbReference>
<evidence type="ECO:0000313" key="4">
    <source>
        <dbReference type="Proteomes" id="UP000190888"/>
    </source>
</evidence>
<dbReference type="InterPro" id="IPR007492">
    <property type="entry name" value="LytTR_DNA-bd_dom"/>
</dbReference>
<dbReference type="Proteomes" id="UP000190888">
    <property type="component" value="Unassembled WGS sequence"/>
</dbReference>
<sequence length="276" mass="32511">MQLNKSIFTDLELWQKPKHVLITCLVFFTTANVILDYVFTRFQNSSFYISESLLFSTYWLLYLPLLLLTYKLTQTTQKSIFKLLIISSAIVFHMLAYPALVWILSAVFYEHTFDYWQTFNYALSAYFLKTVIVYGFSLVAFTLLNRKTEAIEQSNAARNFISSILINDNNNRKSVLDVNEILYFSANSPYIDIYHPDRKYLYTETLKALETQLNDQQFVRIHKSHIVNLDKVATIQSRQNGDYDLTLADNTMLRLSRNYAKHFKQKFSERHQLTTK</sequence>
<keyword evidence="1" id="KW-1133">Transmembrane helix</keyword>
<dbReference type="Gene3D" id="2.40.50.1020">
    <property type="entry name" value="LytTr DNA-binding domain"/>
    <property type="match status" value="1"/>
</dbReference>
<protein>
    <submittedName>
        <fullName evidence="3">LytTr DNA-binding domain-containing protein</fullName>
    </submittedName>
</protein>
<dbReference type="STRING" id="413434.SAMN04488132_11630"/>
<dbReference type="SMART" id="SM00850">
    <property type="entry name" value="LytTR"/>
    <property type="match status" value="1"/>
</dbReference>
<keyword evidence="1" id="KW-0812">Transmembrane</keyword>
<evidence type="ECO:0000256" key="1">
    <source>
        <dbReference type="SAM" id="Phobius"/>
    </source>
</evidence>
<organism evidence="3 4">
    <name type="scientific">Sediminibacterium ginsengisoli</name>
    <dbReference type="NCBI Taxonomy" id="413434"/>
    <lineage>
        <taxon>Bacteria</taxon>
        <taxon>Pseudomonadati</taxon>
        <taxon>Bacteroidota</taxon>
        <taxon>Chitinophagia</taxon>
        <taxon>Chitinophagales</taxon>
        <taxon>Chitinophagaceae</taxon>
        <taxon>Sediminibacterium</taxon>
    </lineage>
</organism>
<proteinExistence type="predicted"/>